<evidence type="ECO:0000313" key="2">
    <source>
        <dbReference type="EMBL" id="BBJ39826.1"/>
    </source>
</evidence>
<reference evidence="2 3" key="1">
    <citation type="journal article" date="2020" name="Int. J. Syst. Evol. Microbiol.">
        <title>Reclassification of Streptomyces castelarensis and Streptomyces sporoclivatus as later heterotypic synonyms of Streptomyces antimycoticus.</title>
        <authorList>
            <person name="Komaki H."/>
            <person name="Tamura T."/>
        </authorList>
    </citation>
    <scope>NUCLEOTIDE SEQUENCE [LARGE SCALE GENOMIC DNA]</scope>
    <source>
        <strain evidence="2 3">NBRC 100767</strain>
    </source>
</reference>
<evidence type="ECO:0000313" key="3">
    <source>
        <dbReference type="Proteomes" id="UP000463951"/>
    </source>
</evidence>
<name>A0A499UTG8_9ACTN</name>
<feature type="region of interest" description="Disordered" evidence="1">
    <location>
        <begin position="1"/>
        <end position="82"/>
    </location>
</feature>
<evidence type="ECO:0000256" key="1">
    <source>
        <dbReference type="SAM" id="MobiDB-lite"/>
    </source>
</evidence>
<gene>
    <name evidence="2" type="ORF">SSPO_025440</name>
</gene>
<accession>A0A499UTG8</accession>
<feature type="compositionally biased region" description="Basic and acidic residues" evidence="1">
    <location>
        <begin position="8"/>
        <end position="36"/>
    </location>
</feature>
<dbReference type="EMBL" id="AP019620">
    <property type="protein sequence ID" value="BBJ39826.1"/>
    <property type="molecule type" value="Genomic_DNA"/>
</dbReference>
<proteinExistence type="predicted"/>
<organism evidence="2 3">
    <name type="scientific">Streptomyces antimycoticus</name>
    <dbReference type="NCBI Taxonomy" id="68175"/>
    <lineage>
        <taxon>Bacteria</taxon>
        <taxon>Bacillati</taxon>
        <taxon>Actinomycetota</taxon>
        <taxon>Actinomycetes</taxon>
        <taxon>Kitasatosporales</taxon>
        <taxon>Streptomycetaceae</taxon>
        <taxon>Streptomyces</taxon>
        <taxon>Streptomyces violaceusniger group</taxon>
    </lineage>
</organism>
<dbReference type="Proteomes" id="UP000463951">
    <property type="component" value="Chromosome"/>
</dbReference>
<sequence length="82" mass="9126">MHIGGELARVRRPPDGRVRGRETEADSGGHGEHRADQSPYPISAAAAFRTQSDPTSQIRKKTNTAEQRRTLFIGKETVNRSR</sequence>
<dbReference type="AlphaFoldDB" id="A0A499UTG8"/>
<protein>
    <submittedName>
        <fullName evidence="2">Uncharacterized protein</fullName>
    </submittedName>
</protein>